<dbReference type="NCBIfam" id="TIGR00728">
    <property type="entry name" value="OPT_sfam"/>
    <property type="match status" value="1"/>
</dbReference>
<evidence type="ECO:0000256" key="4">
    <source>
        <dbReference type="ARBA" id="ARBA00022692"/>
    </source>
</evidence>
<evidence type="ECO:0000313" key="11">
    <source>
        <dbReference type="Proteomes" id="UP000554482"/>
    </source>
</evidence>
<feature type="transmembrane region" description="Helical" evidence="9">
    <location>
        <begin position="173"/>
        <end position="194"/>
    </location>
</feature>
<evidence type="ECO:0000256" key="5">
    <source>
        <dbReference type="ARBA" id="ARBA00022856"/>
    </source>
</evidence>
<dbReference type="AlphaFoldDB" id="A0A7J6VB33"/>
<reference evidence="10 11" key="1">
    <citation type="submission" date="2020-06" db="EMBL/GenBank/DDBJ databases">
        <title>Transcriptomic and genomic resources for Thalictrum thalictroides and T. hernandezii: Facilitating candidate gene discovery in an emerging model plant lineage.</title>
        <authorList>
            <person name="Arias T."/>
            <person name="Riano-Pachon D.M."/>
            <person name="Di Stilio V.S."/>
        </authorList>
    </citation>
    <scope>NUCLEOTIDE SEQUENCE [LARGE SCALE GENOMIC DNA]</scope>
    <source>
        <strain evidence="11">cv. WT478/WT964</strain>
        <tissue evidence="10">Leaves</tissue>
    </source>
</reference>
<keyword evidence="6" id="KW-0653">Protein transport</keyword>
<feature type="transmembrane region" description="Helical" evidence="9">
    <location>
        <begin position="27"/>
        <end position="46"/>
    </location>
</feature>
<dbReference type="GO" id="GO:0015031">
    <property type="term" value="P:protein transport"/>
    <property type="evidence" value="ECO:0007669"/>
    <property type="project" value="UniProtKB-KW"/>
</dbReference>
<comment type="caution">
    <text evidence="10">The sequence shown here is derived from an EMBL/GenBank/DDBJ whole genome shotgun (WGS) entry which is preliminary data.</text>
</comment>
<dbReference type="EMBL" id="JABWDY010035574">
    <property type="protein sequence ID" value="KAF5181908.1"/>
    <property type="molecule type" value="Genomic_DNA"/>
</dbReference>
<keyword evidence="3" id="KW-0813">Transport</keyword>
<dbReference type="Pfam" id="PF03169">
    <property type="entry name" value="OPT"/>
    <property type="match status" value="2"/>
</dbReference>
<dbReference type="GO" id="GO:0016020">
    <property type="term" value="C:membrane"/>
    <property type="evidence" value="ECO:0007669"/>
    <property type="project" value="UniProtKB-SubCell"/>
</dbReference>
<evidence type="ECO:0000256" key="8">
    <source>
        <dbReference type="ARBA" id="ARBA00023136"/>
    </source>
</evidence>
<proteinExistence type="inferred from homology"/>
<protein>
    <submittedName>
        <fullName evidence="10">Oligopeptide transporter</fullName>
    </submittedName>
</protein>
<dbReference type="PANTHER" id="PTHR22601">
    <property type="entry name" value="ISP4 LIKE PROTEIN"/>
    <property type="match status" value="1"/>
</dbReference>
<evidence type="ECO:0000256" key="1">
    <source>
        <dbReference type="ARBA" id="ARBA00004141"/>
    </source>
</evidence>
<keyword evidence="11" id="KW-1185">Reference proteome</keyword>
<keyword evidence="4 9" id="KW-0812">Transmembrane</keyword>
<name>A0A7J6VB33_THATH</name>
<gene>
    <name evidence="10" type="ORF">FRX31_028506</name>
</gene>
<dbReference type="InterPro" id="IPR004648">
    <property type="entry name" value="Oligpept_transpt"/>
</dbReference>
<feature type="transmembrane region" description="Helical" evidence="9">
    <location>
        <begin position="144"/>
        <end position="161"/>
    </location>
</feature>
<organism evidence="10 11">
    <name type="scientific">Thalictrum thalictroides</name>
    <name type="common">Rue-anemone</name>
    <name type="synonym">Anemone thalictroides</name>
    <dbReference type="NCBI Taxonomy" id="46969"/>
    <lineage>
        <taxon>Eukaryota</taxon>
        <taxon>Viridiplantae</taxon>
        <taxon>Streptophyta</taxon>
        <taxon>Embryophyta</taxon>
        <taxon>Tracheophyta</taxon>
        <taxon>Spermatophyta</taxon>
        <taxon>Magnoliopsida</taxon>
        <taxon>Ranunculales</taxon>
        <taxon>Ranunculaceae</taxon>
        <taxon>Thalictroideae</taxon>
        <taxon>Thalictrum</taxon>
    </lineage>
</organism>
<dbReference type="GO" id="GO:0035673">
    <property type="term" value="F:oligopeptide transmembrane transporter activity"/>
    <property type="evidence" value="ECO:0007669"/>
    <property type="project" value="InterPro"/>
</dbReference>
<evidence type="ECO:0000256" key="2">
    <source>
        <dbReference type="ARBA" id="ARBA00005484"/>
    </source>
</evidence>
<dbReference type="InterPro" id="IPR004813">
    <property type="entry name" value="OPT"/>
</dbReference>
<keyword evidence="8 9" id="KW-0472">Membrane</keyword>
<evidence type="ECO:0000256" key="3">
    <source>
        <dbReference type="ARBA" id="ARBA00022448"/>
    </source>
</evidence>
<evidence type="ECO:0000256" key="9">
    <source>
        <dbReference type="SAM" id="Phobius"/>
    </source>
</evidence>
<comment type="similarity">
    <text evidence="2">Belongs to the oligopeptide OPT transporter (TC 2.A.67.1) family.</text>
</comment>
<evidence type="ECO:0000256" key="6">
    <source>
        <dbReference type="ARBA" id="ARBA00022927"/>
    </source>
</evidence>
<keyword evidence="5" id="KW-0571">Peptide transport</keyword>
<dbReference type="Proteomes" id="UP000554482">
    <property type="component" value="Unassembled WGS sequence"/>
</dbReference>
<comment type="subcellular location">
    <subcellularLocation>
        <location evidence="1">Membrane</location>
        <topology evidence="1">Multi-pass membrane protein</topology>
    </subcellularLocation>
</comment>
<sequence length="228" mass="25713">MLLVTIGVSLVLRTILNDQVQLQWWGLLVASVIALLFTFPISIITATMNQTPGLNMITEYLMGIVRPGKPLTNVCFKTYGYISMGQAVSFLSDFKLGHYMKIPPRSMFLFQDLAGPKTMFGSLGNYSALNWFFLGAMIPPATTLNYNAWLVIGVIFNYYVFRYRKQWWQKYNYILSAAMDAGVAIIGVIVYFTLSNNGINLTWWGEYCDLASCRTAKGIVVDSCPVHY</sequence>
<accession>A0A7J6VB33</accession>
<dbReference type="OrthoDB" id="9986677at2759"/>
<keyword evidence="7 9" id="KW-1133">Transmembrane helix</keyword>
<evidence type="ECO:0000313" key="10">
    <source>
        <dbReference type="EMBL" id="KAF5181908.1"/>
    </source>
</evidence>
<evidence type="ECO:0000256" key="7">
    <source>
        <dbReference type="ARBA" id="ARBA00022989"/>
    </source>
</evidence>